<feature type="transmembrane region" description="Helical" evidence="1">
    <location>
        <begin position="171"/>
        <end position="192"/>
    </location>
</feature>
<keyword evidence="1" id="KW-0472">Membrane</keyword>
<feature type="transmembrane region" description="Helical" evidence="1">
    <location>
        <begin position="362"/>
        <end position="380"/>
    </location>
</feature>
<comment type="caution">
    <text evidence="2">The sequence shown here is derived from an EMBL/GenBank/DDBJ whole genome shotgun (WGS) entry which is preliminary data.</text>
</comment>
<dbReference type="PATRIC" id="fig|1432052.4.peg.5796"/>
<feature type="transmembrane region" description="Helical" evidence="1">
    <location>
        <begin position="449"/>
        <end position="474"/>
    </location>
</feature>
<proteinExistence type="predicted"/>
<organism evidence="2 3">
    <name type="scientific">Eisenbergiella tayi</name>
    <dbReference type="NCBI Taxonomy" id="1432052"/>
    <lineage>
        <taxon>Bacteria</taxon>
        <taxon>Bacillati</taxon>
        <taxon>Bacillota</taxon>
        <taxon>Clostridia</taxon>
        <taxon>Lachnospirales</taxon>
        <taxon>Lachnospiraceae</taxon>
        <taxon>Eisenbergiella</taxon>
    </lineage>
</organism>
<keyword evidence="1" id="KW-1133">Transmembrane helix</keyword>
<feature type="transmembrane region" description="Helical" evidence="1">
    <location>
        <begin position="512"/>
        <end position="532"/>
    </location>
</feature>
<keyword evidence="1" id="KW-0812">Transmembrane</keyword>
<feature type="transmembrane region" description="Helical" evidence="1">
    <location>
        <begin position="486"/>
        <end position="506"/>
    </location>
</feature>
<feature type="transmembrane region" description="Helical" evidence="1">
    <location>
        <begin position="420"/>
        <end position="443"/>
    </location>
</feature>
<feature type="transmembrane region" description="Helical" evidence="1">
    <location>
        <begin position="63"/>
        <end position="81"/>
    </location>
</feature>
<feature type="transmembrane region" description="Helical" evidence="1">
    <location>
        <begin position="138"/>
        <end position="159"/>
    </location>
</feature>
<evidence type="ECO:0000313" key="2">
    <source>
        <dbReference type="EMBL" id="ODM04405.1"/>
    </source>
</evidence>
<feature type="transmembrane region" description="Helical" evidence="1">
    <location>
        <begin position="204"/>
        <end position="225"/>
    </location>
</feature>
<dbReference type="EMBL" id="MCGH01000003">
    <property type="protein sequence ID" value="ODM04405.1"/>
    <property type="molecule type" value="Genomic_DNA"/>
</dbReference>
<feature type="transmembrane region" description="Helical" evidence="1">
    <location>
        <begin position="231"/>
        <end position="253"/>
    </location>
</feature>
<feature type="transmembrane region" description="Helical" evidence="1">
    <location>
        <begin position="330"/>
        <end position="350"/>
    </location>
</feature>
<feature type="transmembrane region" description="Helical" evidence="1">
    <location>
        <begin position="93"/>
        <end position="117"/>
    </location>
</feature>
<gene>
    <name evidence="2" type="ORF">BEI61_05212</name>
</gene>
<sequence>MHMSNVLKQIISLKTTLWVNSFIYYFKRLLLIGKWMPDSLYSNYSKKHKLSLSAFVIRQLIELAGKPLYLLFFVLVPGLLLTESRQSLQGHSISLMVNILFFLNCLLGSFGDSQIFAVTRDKITIIKYMHQDARSYTLAALALKYIPFFLCYLPFLILFIKLLGGTAEQGFFLWIMLAAFRMMGEAFQLYIFDRTGKIYNRNMACSWTIIGVGLIGGYLLPFLGICLPASVLLHPIMTLLYLILGGVSLSYIITGYREYEKKLPRSIDLNFLLSSILKTSSGSSFKEVEIQEKDVEIPRSLKPHSSSNQGYAYFNSLFFARHRRQLLRPVYYRLLIVGALFAASIVLLAVNRQAAQNLSANMTTLLLPFFVYVMYFLTVADKACRAMFYNCDKDMLHYSFYRRPDTILSNFRIRLLYISLYDGVIAAALCLAAILFCLLSGTSIFTPDMLLFCLTILLLSVLFTAHHLCLYYIFQPYSESLKIKNPFFSIINVIMYVLCFLCLEIRVKGSFFTLGVLVFTVLYIMTALILVYRRAPETFRLK</sequence>
<reference evidence="2 3" key="1">
    <citation type="submission" date="2016-07" db="EMBL/GenBank/DDBJ databases">
        <title>Characterization of isolates of Eisenbergiella tayi derived from blood cultures, using whole genome sequencing.</title>
        <authorList>
            <person name="Burdz T."/>
            <person name="Wiebe D."/>
            <person name="Huynh C."/>
            <person name="Bernard K."/>
        </authorList>
    </citation>
    <scope>NUCLEOTIDE SEQUENCE [LARGE SCALE GENOMIC DNA]</scope>
    <source>
        <strain evidence="2 3">NML 110608</strain>
    </source>
</reference>
<name>A0A1E3A6K7_9FIRM</name>
<dbReference type="Proteomes" id="UP000094067">
    <property type="component" value="Unassembled WGS sequence"/>
</dbReference>
<protein>
    <submittedName>
        <fullName evidence="2">Uncharacterized protein</fullName>
    </submittedName>
</protein>
<evidence type="ECO:0000313" key="3">
    <source>
        <dbReference type="Proteomes" id="UP000094067"/>
    </source>
</evidence>
<dbReference type="AlphaFoldDB" id="A0A1E3A6K7"/>
<accession>A0A1E3A6K7</accession>
<evidence type="ECO:0000256" key="1">
    <source>
        <dbReference type="SAM" id="Phobius"/>
    </source>
</evidence>